<dbReference type="AlphaFoldDB" id="A0A382NP68"/>
<sequence>VAKSGETCCQGQGDGRGNSDNDVEGPPRGGGRHGGQDGESAKGSSPAAGAVLPDWERV</sequence>
<gene>
    <name evidence="2" type="ORF">METZ01_LOCUS315837</name>
</gene>
<evidence type="ECO:0000313" key="2">
    <source>
        <dbReference type="EMBL" id="SVC62983.1"/>
    </source>
</evidence>
<feature type="region of interest" description="Disordered" evidence="1">
    <location>
        <begin position="1"/>
        <end position="58"/>
    </location>
</feature>
<reference evidence="2" key="1">
    <citation type="submission" date="2018-05" db="EMBL/GenBank/DDBJ databases">
        <authorList>
            <person name="Lanie J.A."/>
            <person name="Ng W.-L."/>
            <person name="Kazmierczak K.M."/>
            <person name="Andrzejewski T.M."/>
            <person name="Davidsen T.M."/>
            <person name="Wayne K.J."/>
            <person name="Tettelin H."/>
            <person name="Glass J.I."/>
            <person name="Rusch D."/>
            <person name="Podicherti R."/>
            <person name="Tsui H.-C.T."/>
            <person name="Winkler M.E."/>
        </authorList>
    </citation>
    <scope>NUCLEOTIDE SEQUENCE</scope>
</reference>
<evidence type="ECO:0000256" key="1">
    <source>
        <dbReference type="SAM" id="MobiDB-lite"/>
    </source>
</evidence>
<accession>A0A382NP68</accession>
<feature type="non-terminal residue" evidence="2">
    <location>
        <position position="1"/>
    </location>
</feature>
<name>A0A382NP68_9ZZZZ</name>
<protein>
    <submittedName>
        <fullName evidence="2">Uncharacterized protein</fullName>
    </submittedName>
</protein>
<organism evidence="2">
    <name type="scientific">marine metagenome</name>
    <dbReference type="NCBI Taxonomy" id="408172"/>
    <lineage>
        <taxon>unclassified sequences</taxon>
        <taxon>metagenomes</taxon>
        <taxon>ecological metagenomes</taxon>
    </lineage>
</organism>
<proteinExistence type="predicted"/>
<dbReference type="EMBL" id="UINC01101840">
    <property type="protein sequence ID" value="SVC62983.1"/>
    <property type="molecule type" value="Genomic_DNA"/>
</dbReference>